<dbReference type="Proteomes" id="UP000752171">
    <property type="component" value="Unassembled WGS sequence"/>
</dbReference>
<organism evidence="2 3">
    <name type="scientific">Astyanax mexicanus</name>
    <name type="common">Blind cave fish</name>
    <name type="synonym">Astyanax fasciatus mexicanus</name>
    <dbReference type="NCBI Taxonomy" id="7994"/>
    <lineage>
        <taxon>Eukaryota</taxon>
        <taxon>Metazoa</taxon>
        <taxon>Chordata</taxon>
        <taxon>Craniata</taxon>
        <taxon>Vertebrata</taxon>
        <taxon>Euteleostomi</taxon>
        <taxon>Actinopterygii</taxon>
        <taxon>Neopterygii</taxon>
        <taxon>Teleostei</taxon>
        <taxon>Ostariophysi</taxon>
        <taxon>Characiformes</taxon>
        <taxon>Characoidei</taxon>
        <taxon>Acestrorhamphidae</taxon>
        <taxon>Acestrorhamphinae</taxon>
        <taxon>Astyanax</taxon>
    </lineage>
</organism>
<dbReference type="EMBL" id="JAICCE010000003">
    <property type="protein sequence ID" value="KAG9279046.1"/>
    <property type="molecule type" value="Genomic_DNA"/>
</dbReference>
<sequence>MSGSGRQCDRVDTINIKHVAQLRRLICLLMVWAFFLTLGIVVSILLHFILTRDPPDKEIEIVTSKPPPTVPSTLPYSFNFEFENGSQFTELRWNNDKHERNKTVELTEDGIYFFYLQVTLQSRDPSVNYTVLVEVFDKNENVYKEILLTGHINGSQLSTGFMGKAFHSPSKRRLKVVYKPKATLDGDNTYVGIIKLS</sequence>
<dbReference type="AlphaFoldDB" id="A0A8T2MBW1"/>
<accession>A0A8T2MBW1</accession>
<feature type="transmembrane region" description="Helical" evidence="1">
    <location>
        <begin position="25"/>
        <end position="50"/>
    </location>
</feature>
<dbReference type="Gene3D" id="2.60.120.40">
    <property type="match status" value="1"/>
</dbReference>
<keyword evidence="1" id="KW-1133">Transmembrane helix</keyword>
<keyword evidence="1" id="KW-0472">Membrane</keyword>
<evidence type="ECO:0000313" key="2">
    <source>
        <dbReference type="EMBL" id="KAG9279046.1"/>
    </source>
</evidence>
<reference evidence="2 3" key="1">
    <citation type="submission" date="2021-07" db="EMBL/GenBank/DDBJ databases">
        <authorList>
            <person name="Imarazene B."/>
            <person name="Zahm M."/>
            <person name="Klopp C."/>
            <person name="Cabau C."/>
            <person name="Beille S."/>
            <person name="Jouanno E."/>
            <person name="Castinel A."/>
            <person name="Lluch J."/>
            <person name="Gil L."/>
            <person name="Kuchtly C."/>
            <person name="Lopez Roques C."/>
            <person name="Donnadieu C."/>
            <person name="Parrinello H."/>
            <person name="Journot L."/>
            <person name="Du K."/>
            <person name="Schartl M."/>
            <person name="Retaux S."/>
            <person name="Guiguen Y."/>
        </authorList>
    </citation>
    <scope>NUCLEOTIDE SEQUENCE [LARGE SCALE GENOMIC DNA]</scope>
    <source>
        <strain evidence="2">Pach_M1</strain>
        <tissue evidence="2">Testis</tissue>
    </source>
</reference>
<keyword evidence="1" id="KW-0812">Transmembrane</keyword>
<evidence type="ECO:0000313" key="3">
    <source>
        <dbReference type="Proteomes" id="UP000752171"/>
    </source>
</evidence>
<dbReference type="PROSITE" id="PS00251">
    <property type="entry name" value="THD_1"/>
    <property type="match status" value="1"/>
</dbReference>
<comment type="caution">
    <text evidence="2">The sequence shown here is derived from an EMBL/GenBank/DDBJ whole genome shotgun (WGS) entry which is preliminary data.</text>
</comment>
<proteinExistence type="predicted"/>
<dbReference type="SUPFAM" id="SSF49842">
    <property type="entry name" value="TNF-like"/>
    <property type="match status" value="1"/>
</dbReference>
<dbReference type="InterPro" id="IPR008983">
    <property type="entry name" value="Tumour_necrosis_fac-like_dom"/>
</dbReference>
<evidence type="ECO:0008006" key="4">
    <source>
        <dbReference type="Google" id="ProtNLM"/>
    </source>
</evidence>
<protein>
    <recommendedName>
        <fullName evidence="4">TNF family profile domain-containing protein</fullName>
    </recommendedName>
</protein>
<dbReference type="OrthoDB" id="9904331at2759"/>
<dbReference type="InterPro" id="IPR021184">
    <property type="entry name" value="TNF_CS"/>
</dbReference>
<evidence type="ECO:0000256" key="1">
    <source>
        <dbReference type="SAM" id="Phobius"/>
    </source>
</evidence>
<gene>
    <name evidence="2" type="ORF">AMEX_G4508</name>
</gene>
<name>A0A8T2MBW1_ASTMX</name>